<dbReference type="SMART" id="SM00834">
    <property type="entry name" value="CxxC_CXXC_SSSS"/>
    <property type="match status" value="1"/>
</dbReference>
<protein>
    <submittedName>
        <fullName evidence="3">FmdB family zinc ribbon protein</fullName>
    </submittedName>
</protein>
<reference evidence="4" key="1">
    <citation type="journal article" date="2019" name="Int. J. Syst. Evol. Microbiol.">
        <title>The Global Catalogue of Microorganisms (GCM) 10K type strain sequencing project: providing services to taxonomists for standard genome sequencing and annotation.</title>
        <authorList>
            <consortium name="The Broad Institute Genomics Platform"/>
            <consortium name="The Broad Institute Genome Sequencing Center for Infectious Disease"/>
            <person name="Wu L."/>
            <person name="Ma J."/>
        </authorList>
    </citation>
    <scope>NUCLEOTIDE SEQUENCE [LARGE SCALE GENOMIC DNA]</scope>
    <source>
        <strain evidence="4">KCTC 12847</strain>
    </source>
</reference>
<name>A0ABV7M679_9GAMM</name>
<dbReference type="InterPro" id="IPR013429">
    <property type="entry name" value="Regulatory_FmdB_Zinc_ribbon"/>
</dbReference>
<dbReference type="Pfam" id="PF09723">
    <property type="entry name" value="Zn_ribbon_8"/>
    <property type="match status" value="1"/>
</dbReference>
<feature type="domain" description="Putative regulatory protein FmdB zinc ribbon" evidence="2">
    <location>
        <begin position="1"/>
        <end position="42"/>
    </location>
</feature>
<comment type="caution">
    <text evidence="3">The sequence shown here is derived from an EMBL/GenBank/DDBJ whole genome shotgun (WGS) entry which is preliminary data.</text>
</comment>
<dbReference type="RefSeq" id="WP_019017648.1">
    <property type="nucleotide sequence ID" value="NZ_BMXD01000001.1"/>
</dbReference>
<evidence type="ECO:0000256" key="1">
    <source>
        <dbReference type="SAM" id="MobiDB-lite"/>
    </source>
</evidence>
<keyword evidence="4" id="KW-1185">Reference proteome</keyword>
<accession>A0ABV7M679</accession>
<proteinExistence type="predicted"/>
<dbReference type="Proteomes" id="UP001595640">
    <property type="component" value="Unassembled WGS sequence"/>
</dbReference>
<evidence type="ECO:0000313" key="4">
    <source>
        <dbReference type="Proteomes" id="UP001595640"/>
    </source>
</evidence>
<evidence type="ECO:0000313" key="3">
    <source>
        <dbReference type="EMBL" id="MFC3293379.1"/>
    </source>
</evidence>
<dbReference type="PANTHER" id="PTHR34404:SF2">
    <property type="entry name" value="CONSERVED SERINE RICH PROTEIN"/>
    <property type="match status" value="1"/>
</dbReference>
<feature type="region of interest" description="Disordered" evidence="1">
    <location>
        <begin position="58"/>
        <end position="83"/>
    </location>
</feature>
<gene>
    <name evidence="3" type="ORF">ACFOEI_15085</name>
</gene>
<evidence type="ECO:0000259" key="2">
    <source>
        <dbReference type="SMART" id="SM00834"/>
    </source>
</evidence>
<dbReference type="PANTHER" id="PTHR34404">
    <property type="entry name" value="REGULATORY PROTEIN, FMDB FAMILY"/>
    <property type="match status" value="1"/>
</dbReference>
<dbReference type="NCBIfam" id="TIGR02605">
    <property type="entry name" value="CxxC_CxxC_SSSS"/>
    <property type="match status" value="1"/>
</dbReference>
<sequence length="83" mass="8997">MPIYEYECKACGHRLEKLQKVSATPLTECPDCEKPELARLISAAGFRLAGGGWYETDFKSGDKKNLAGDSDKSAPSKESKATA</sequence>
<organism evidence="3 4">
    <name type="scientific">Modicisalibacter luteus</name>
    <dbReference type="NCBI Taxonomy" id="453962"/>
    <lineage>
        <taxon>Bacteria</taxon>
        <taxon>Pseudomonadati</taxon>
        <taxon>Pseudomonadota</taxon>
        <taxon>Gammaproteobacteria</taxon>
        <taxon>Oceanospirillales</taxon>
        <taxon>Halomonadaceae</taxon>
        <taxon>Modicisalibacter</taxon>
    </lineage>
</organism>
<dbReference type="EMBL" id="JBHRUH010000031">
    <property type="protein sequence ID" value="MFC3293379.1"/>
    <property type="molecule type" value="Genomic_DNA"/>
</dbReference>